<dbReference type="PROSITE" id="PS50217">
    <property type="entry name" value="BZIP"/>
    <property type="match status" value="1"/>
</dbReference>
<dbReference type="Pfam" id="PF00170">
    <property type="entry name" value="bZIP_1"/>
    <property type="match status" value="1"/>
</dbReference>
<protein>
    <submittedName>
        <fullName evidence="10">Cyclic AMP-responsive element-binding protein 3-like protein 2 isoform X1</fullName>
    </submittedName>
</protein>
<dbReference type="PANTHER" id="PTHR46004">
    <property type="entry name" value="CYCLIC AMP RESPONSE ELEMENT-BINDING PROTEIN A"/>
    <property type="match status" value="1"/>
</dbReference>
<evidence type="ECO:0000313" key="9">
    <source>
        <dbReference type="Proteomes" id="UP000694941"/>
    </source>
</evidence>
<dbReference type="SUPFAM" id="SSF57959">
    <property type="entry name" value="Leucine zipper domain"/>
    <property type="match status" value="1"/>
</dbReference>
<comment type="subcellular location">
    <subcellularLocation>
        <location evidence="1">Nucleus</location>
    </subcellularLocation>
</comment>
<dbReference type="PANTHER" id="PTHR46004:SF3">
    <property type="entry name" value="CYCLIC AMP RESPONSE ELEMENT-BINDING PROTEIN A"/>
    <property type="match status" value="1"/>
</dbReference>
<keyword evidence="6" id="KW-0175">Coiled coil</keyword>
<organism evidence="9 10">
    <name type="scientific">Limulus polyphemus</name>
    <name type="common">Atlantic horseshoe crab</name>
    <dbReference type="NCBI Taxonomy" id="6850"/>
    <lineage>
        <taxon>Eukaryota</taxon>
        <taxon>Metazoa</taxon>
        <taxon>Ecdysozoa</taxon>
        <taxon>Arthropoda</taxon>
        <taxon>Chelicerata</taxon>
        <taxon>Merostomata</taxon>
        <taxon>Xiphosura</taxon>
        <taxon>Limulidae</taxon>
        <taxon>Limulus</taxon>
    </lineage>
</organism>
<evidence type="ECO:0000256" key="3">
    <source>
        <dbReference type="ARBA" id="ARBA00023125"/>
    </source>
</evidence>
<sequence>MALDILDGNLYDFGINDLKDMWNSEELDTNVADMDRESEWTSPLENNSIILHDRMMTDAVQAPNAQVDHCYSLSVDVSLPESSLGFQTDHKMEEFGKDMVLECFPGIPMTSATEETEFSGITTVKQEPLSSPPSPSSYVPCYVSSDESSPTSKPQQQDLLEYPLTVFTTRFENSTAGVKCQPVGKTDKNQDFIESSLPLTPLSNNSSDSDDSLSPLHCLSNPSSPPSLVVIKSQGFSSQTNSCHSSPFVVMQSSFKGSISSQLISKQPKGGTGSIVLTEEEKRTLLSEGYTVPQHLPLTKAEEKSLKKIRRKIKNKISAQESRRKKKEYVDNLEKSVENLTHENDDYKKRLESLKISNKSLLSQLQKLQSLFRNDIFKNYTAVATQTFQVVQPLNNSPVENYIDPLENNTVKTR</sequence>
<evidence type="ECO:0000256" key="1">
    <source>
        <dbReference type="ARBA" id="ARBA00004123"/>
    </source>
</evidence>
<evidence type="ECO:0000256" key="5">
    <source>
        <dbReference type="ARBA" id="ARBA00023242"/>
    </source>
</evidence>
<evidence type="ECO:0000259" key="8">
    <source>
        <dbReference type="PROSITE" id="PS50217"/>
    </source>
</evidence>
<reference evidence="10" key="1">
    <citation type="submission" date="2025-08" db="UniProtKB">
        <authorList>
            <consortium name="RefSeq"/>
        </authorList>
    </citation>
    <scope>IDENTIFICATION</scope>
    <source>
        <tissue evidence="10">Muscle</tissue>
    </source>
</reference>
<evidence type="ECO:0000256" key="4">
    <source>
        <dbReference type="ARBA" id="ARBA00023163"/>
    </source>
</evidence>
<feature type="compositionally biased region" description="Polar residues" evidence="7">
    <location>
        <begin position="146"/>
        <end position="157"/>
    </location>
</feature>
<dbReference type="RefSeq" id="XP_022242930.1">
    <property type="nucleotide sequence ID" value="XM_022387222.1"/>
</dbReference>
<feature type="coiled-coil region" evidence="6">
    <location>
        <begin position="319"/>
        <end position="371"/>
    </location>
</feature>
<dbReference type="PROSITE" id="PS00036">
    <property type="entry name" value="BZIP_BASIC"/>
    <property type="match status" value="1"/>
</dbReference>
<evidence type="ECO:0000256" key="6">
    <source>
        <dbReference type="SAM" id="Coils"/>
    </source>
</evidence>
<evidence type="ECO:0000313" key="10">
    <source>
        <dbReference type="RefSeq" id="XP_022242930.1"/>
    </source>
</evidence>
<keyword evidence="3" id="KW-0238">DNA-binding</keyword>
<evidence type="ECO:0000256" key="2">
    <source>
        <dbReference type="ARBA" id="ARBA00023015"/>
    </source>
</evidence>
<evidence type="ECO:0000256" key="7">
    <source>
        <dbReference type="SAM" id="MobiDB-lite"/>
    </source>
</evidence>
<feature type="compositionally biased region" description="Low complexity" evidence="7">
    <location>
        <begin position="136"/>
        <end position="145"/>
    </location>
</feature>
<dbReference type="InterPro" id="IPR046347">
    <property type="entry name" value="bZIP_sf"/>
</dbReference>
<dbReference type="Gene3D" id="1.20.5.170">
    <property type="match status" value="1"/>
</dbReference>
<keyword evidence="5" id="KW-0539">Nucleus</keyword>
<dbReference type="InterPro" id="IPR004827">
    <property type="entry name" value="bZIP"/>
</dbReference>
<name>A0ABM1SH25_LIMPO</name>
<proteinExistence type="predicted"/>
<keyword evidence="2" id="KW-0805">Transcription regulation</keyword>
<keyword evidence="4" id="KW-0804">Transcription</keyword>
<dbReference type="Proteomes" id="UP000694941">
    <property type="component" value="Unplaced"/>
</dbReference>
<dbReference type="GeneID" id="106460483"/>
<feature type="domain" description="BZIP" evidence="8">
    <location>
        <begin position="305"/>
        <end position="368"/>
    </location>
</feature>
<accession>A0ABM1SH25</accession>
<feature type="region of interest" description="Disordered" evidence="7">
    <location>
        <begin position="123"/>
        <end position="157"/>
    </location>
</feature>
<dbReference type="SMART" id="SM00338">
    <property type="entry name" value="BRLZ"/>
    <property type="match status" value="1"/>
</dbReference>
<keyword evidence="9" id="KW-1185">Reference proteome</keyword>
<feature type="region of interest" description="Disordered" evidence="7">
    <location>
        <begin position="196"/>
        <end position="219"/>
    </location>
</feature>
<gene>
    <name evidence="10" type="primary">LOC106460483</name>
</gene>